<feature type="region of interest" description="Disordered" evidence="3">
    <location>
        <begin position="422"/>
        <end position="444"/>
    </location>
</feature>
<dbReference type="InterPro" id="IPR045443">
    <property type="entry name" value="DUF6504"/>
</dbReference>
<dbReference type="PANTHER" id="PTHR35369">
    <property type="entry name" value="BLR3025 PROTEIN-RELATED"/>
    <property type="match status" value="1"/>
</dbReference>
<dbReference type="InterPro" id="IPR001126">
    <property type="entry name" value="UmuC"/>
</dbReference>
<dbReference type="AlphaFoldDB" id="A0A7C9V932"/>
<dbReference type="GO" id="GO:0006281">
    <property type="term" value="P:DNA repair"/>
    <property type="evidence" value="ECO:0007669"/>
    <property type="project" value="InterPro"/>
</dbReference>
<dbReference type="InterPro" id="IPR050356">
    <property type="entry name" value="SulA_CellDiv_inhibitor"/>
</dbReference>
<sequence>MNAHSKKDGQMVSAQRIMALWFPHLSTERILRQRLGRSWRSSRPRTQPPLVISHREKNTQRIAALDEQAERLRLKPGMGIADARAMHPGIEIVEADTQADRRLLESLADWCDRYTPLVALDGQDGLFLDITGCAHLFGGEKSMLDDMLSRFFHQGFDVRAGLASTPGAAWAAARFCATSVVSPGEEKKTMAPLPLAALRLAPETVASLESVGLRTTGAILQAPRAPLARRFGKALLMRLDQALGHLEEAVSPRLPVAPLSVERHLSEPIMQMDEIERLVLLLARSLKADLERRGEGARALQLLLFRVDGAVSRIGVGTSRPLREPGLIGKLFHERLAALEDVLDAGYGFDLVRLSVLATAPFEMDQTDFTGDVSGSDEDLALFVDRVSARQDSNAVLKPVPVESHIPERAVSFVPFAETGKASGHAGNRVGETALARPSPGPERPIRLFPQPEQVEVMAAEVPDGPPARFRWRRALYEVARAEGPERISPEWWRDGADEATRDYFRIEDADGRRYWLFRQGFYGTTQGNPRWFLQGLFA</sequence>
<evidence type="ECO:0000259" key="4">
    <source>
        <dbReference type="Pfam" id="PF00817"/>
    </source>
</evidence>
<evidence type="ECO:0000256" key="3">
    <source>
        <dbReference type="SAM" id="MobiDB-lite"/>
    </source>
</evidence>
<accession>A0A7C9V932</accession>
<keyword evidence="2" id="KW-0227">DNA damage</keyword>
<dbReference type="PANTHER" id="PTHR35369:SF2">
    <property type="entry name" value="BLR3025 PROTEIN"/>
    <property type="match status" value="1"/>
</dbReference>
<protein>
    <submittedName>
        <fullName evidence="6">DNA polymerase Y family protein</fullName>
    </submittedName>
</protein>
<dbReference type="Pfam" id="PF00817">
    <property type="entry name" value="IMS"/>
    <property type="match status" value="1"/>
</dbReference>
<dbReference type="Gene3D" id="3.40.1170.60">
    <property type="match status" value="1"/>
</dbReference>
<evidence type="ECO:0000259" key="5">
    <source>
        <dbReference type="Pfam" id="PF20114"/>
    </source>
</evidence>
<dbReference type="EMBL" id="JAAKZG010000011">
    <property type="protein sequence ID" value="NGN43865.1"/>
    <property type="molecule type" value="Genomic_DNA"/>
</dbReference>
<name>A0A7C9V932_9HYPH</name>
<gene>
    <name evidence="6" type="ORF">G6N74_22630</name>
</gene>
<evidence type="ECO:0000256" key="2">
    <source>
        <dbReference type="ARBA" id="ARBA00022763"/>
    </source>
</evidence>
<dbReference type="Proteomes" id="UP000481252">
    <property type="component" value="Unassembled WGS sequence"/>
</dbReference>
<evidence type="ECO:0000256" key="1">
    <source>
        <dbReference type="ARBA" id="ARBA00010945"/>
    </source>
</evidence>
<dbReference type="InterPro" id="IPR043128">
    <property type="entry name" value="Rev_trsase/Diguanyl_cyclase"/>
</dbReference>
<feature type="domain" description="UmuC" evidence="4">
    <location>
        <begin position="47"/>
        <end position="173"/>
    </location>
</feature>
<keyword evidence="7" id="KW-1185">Reference proteome</keyword>
<dbReference type="SUPFAM" id="SSF56672">
    <property type="entry name" value="DNA/RNA polymerases"/>
    <property type="match status" value="1"/>
</dbReference>
<dbReference type="CDD" id="cd03468">
    <property type="entry name" value="PolY_like"/>
    <property type="match status" value="1"/>
</dbReference>
<organism evidence="6 7">
    <name type="scientific">Mesorhizobium zhangyense</name>
    <dbReference type="NCBI Taxonomy" id="1776730"/>
    <lineage>
        <taxon>Bacteria</taxon>
        <taxon>Pseudomonadati</taxon>
        <taxon>Pseudomonadota</taxon>
        <taxon>Alphaproteobacteria</taxon>
        <taxon>Hyphomicrobiales</taxon>
        <taxon>Phyllobacteriaceae</taxon>
        <taxon>Mesorhizobium</taxon>
    </lineage>
</organism>
<dbReference type="Gene3D" id="3.30.70.270">
    <property type="match status" value="1"/>
</dbReference>
<evidence type="ECO:0000313" key="6">
    <source>
        <dbReference type="EMBL" id="NGN43865.1"/>
    </source>
</evidence>
<comment type="similarity">
    <text evidence="1">Belongs to the DNA polymerase type-Y family.</text>
</comment>
<comment type="caution">
    <text evidence="6">The sequence shown here is derived from an EMBL/GenBank/DDBJ whole genome shotgun (WGS) entry which is preliminary data.</text>
</comment>
<evidence type="ECO:0000313" key="7">
    <source>
        <dbReference type="Proteomes" id="UP000481252"/>
    </source>
</evidence>
<dbReference type="InterPro" id="IPR043502">
    <property type="entry name" value="DNA/RNA_pol_sf"/>
</dbReference>
<proteinExistence type="inferred from homology"/>
<dbReference type="Pfam" id="PF20114">
    <property type="entry name" value="DUF6504"/>
    <property type="match status" value="1"/>
</dbReference>
<reference evidence="6 7" key="1">
    <citation type="submission" date="2020-02" db="EMBL/GenBank/DDBJ databases">
        <title>Genome sequence of the type strain CGMCC 1.15528 of Mesorhizobium zhangyense.</title>
        <authorList>
            <person name="Gao J."/>
            <person name="Sun J."/>
        </authorList>
    </citation>
    <scope>NUCLEOTIDE SEQUENCE [LARGE SCALE GENOMIC DNA]</scope>
    <source>
        <strain evidence="6 7">CGMCC 1.15528</strain>
    </source>
</reference>
<feature type="domain" description="DUF6504" evidence="5">
    <location>
        <begin position="454"/>
        <end position="535"/>
    </location>
</feature>